<evidence type="ECO:0000256" key="3">
    <source>
        <dbReference type="ARBA" id="ARBA00023163"/>
    </source>
</evidence>
<dbReference type="Gene3D" id="1.20.120.530">
    <property type="entry name" value="GntR ligand-binding domain-like"/>
    <property type="match status" value="1"/>
</dbReference>
<keyword evidence="1" id="KW-0805">Transcription regulation</keyword>
<dbReference type="Pfam" id="PF00392">
    <property type="entry name" value="GntR"/>
    <property type="match status" value="1"/>
</dbReference>
<evidence type="ECO:0000256" key="2">
    <source>
        <dbReference type="ARBA" id="ARBA00023125"/>
    </source>
</evidence>
<dbReference type="EMBL" id="SOAM01000001">
    <property type="protein sequence ID" value="TDS80245.1"/>
    <property type="molecule type" value="Genomic_DNA"/>
</dbReference>
<name>A0A4R7FR06_9MICO</name>
<dbReference type="GO" id="GO:0003677">
    <property type="term" value="F:DNA binding"/>
    <property type="evidence" value="ECO:0007669"/>
    <property type="project" value="UniProtKB-KW"/>
</dbReference>
<dbReference type="InterPro" id="IPR008920">
    <property type="entry name" value="TF_FadR/GntR_C"/>
</dbReference>
<dbReference type="SMART" id="SM00895">
    <property type="entry name" value="FCD"/>
    <property type="match status" value="1"/>
</dbReference>
<keyword evidence="2" id="KW-0238">DNA-binding</keyword>
<dbReference type="SUPFAM" id="SSF48008">
    <property type="entry name" value="GntR ligand-binding domain-like"/>
    <property type="match status" value="1"/>
</dbReference>
<evidence type="ECO:0000313" key="5">
    <source>
        <dbReference type="EMBL" id="TDS80245.1"/>
    </source>
</evidence>
<evidence type="ECO:0000256" key="1">
    <source>
        <dbReference type="ARBA" id="ARBA00023015"/>
    </source>
</evidence>
<dbReference type="Pfam" id="PF07729">
    <property type="entry name" value="FCD"/>
    <property type="match status" value="1"/>
</dbReference>
<sequence>MTSGGSAYGLVLERVGAAIVSGSWAAGRIATVDALVAETGVSRTIVREVTRELVAAGLLSASPRIGLRVLPRESWDLLDRRVVRWRLRVGDREQQLRELRELRAAVEPEAAALAAAAGAPAGDLVRAAAVLDAARSTADGSAFLAADTGFYHVLLDASGNAMLRGLGALVDAALEDRALVALHGRVASAEDVALHAEVAAAVAACAPERARTAMRAIVDRAVG</sequence>
<dbReference type="PANTHER" id="PTHR43537:SF44">
    <property type="entry name" value="GNTR FAMILY REGULATORY PROTEIN"/>
    <property type="match status" value="1"/>
</dbReference>
<evidence type="ECO:0000259" key="4">
    <source>
        <dbReference type="PROSITE" id="PS50949"/>
    </source>
</evidence>
<accession>A0A4R7FR06</accession>
<gene>
    <name evidence="5" type="ORF">CLV52_0800</name>
</gene>
<dbReference type="AlphaFoldDB" id="A0A4R7FR06"/>
<dbReference type="SMART" id="SM00345">
    <property type="entry name" value="HTH_GNTR"/>
    <property type="match status" value="1"/>
</dbReference>
<dbReference type="InterPro" id="IPR036388">
    <property type="entry name" value="WH-like_DNA-bd_sf"/>
</dbReference>
<dbReference type="PANTHER" id="PTHR43537">
    <property type="entry name" value="TRANSCRIPTIONAL REGULATOR, GNTR FAMILY"/>
    <property type="match status" value="1"/>
</dbReference>
<keyword evidence="3" id="KW-0804">Transcription</keyword>
<dbReference type="PROSITE" id="PS50949">
    <property type="entry name" value="HTH_GNTR"/>
    <property type="match status" value="1"/>
</dbReference>
<dbReference type="OrthoDB" id="4164516at2"/>
<dbReference type="SUPFAM" id="SSF46785">
    <property type="entry name" value="Winged helix' DNA-binding domain"/>
    <property type="match status" value="1"/>
</dbReference>
<proteinExistence type="predicted"/>
<dbReference type="Proteomes" id="UP000295344">
    <property type="component" value="Unassembled WGS sequence"/>
</dbReference>
<feature type="domain" description="HTH gntR-type" evidence="4">
    <location>
        <begin position="5"/>
        <end position="72"/>
    </location>
</feature>
<evidence type="ECO:0000313" key="6">
    <source>
        <dbReference type="Proteomes" id="UP000295344"/>
    </source>
</evidence>
<dbReference type="Gene3D" id="1.10.10.10">
    <property type="entry name" value="Winged helix-like DNA-binding domain superfamily/Winged helix DNA-binding domain"/>
    <property type="match status" value="1"/>
</dbReference>
<dbReference type="InterPro" id="IPR011711">
    <property type="entry name" value="GntR_C"/>
</dbReference>
<comment type="caution">
    <text evidence="5">The sequence shown here is derived from an EMBL/GenBank/DDBJ whole genome shotgun (WGS) entry which is preliminary data.</text>
</comment>
<reference evidence="5 6" key="1">
    <citation type="submission" date="2019-03" db="EMBL/GenBank/DDBJ databases">
        <title>Genomic Encyclopedia of Archaeal and Bacterial Type Strains, Phase II (KMG-II): from individual species to whole genera.</title>
        <authorList>
            <person name="Goeker M."/>
        </authorList>
    </citation>
    <scope>NUCLEOTIDE SEQUENCE [LARGE SCALE GENOMIC DNA]</scope>
    <source>
        <strain evidence="5 6">DSM 24782</strain>
    </source>
</reference>
<dbReference type="GO" id="GO:0003700">
    <property type="term" value="F:DNA-binding transcription factor activity"/>
    <property type="evidence" value="ECO:0007669"/>
    <property type="project" value="InterPro"/>
</dbReference>
<organism evidence="5 6">
    <name type="scientific">Amnibacterium kyonggiense</name>
    <dbReference type="NCBI Taxonomy" id="595671"/>
    <lineage>
        <taxon>Bacteria</taxon>
        <taxon>Bacillati</taxon>
        <taxon>Actinomycetota</taxon>
        <taxon>Actinomycetes</taxon>
        <taxon>Micrococcales</taxon>
        <taxon>Microbacteriaceae</taxon>
        <taxon>Amnibacterium</taxon>
    </lineage>
</organism>
<keyword evidence="6" id="KW-1185">Reference proteome</keyword>
<dbReference type="InterPro" id="IPR036390">
    <property type="entry name" value="WH_DNA-bd_sf"/>
</dbReference>
<dbReference type="InterPro" id="IPR000524">
    <property type="entry name" value="Tscrpt_reg_HTH_GntR"/>
</dbReference>
<protein>
    <submittedName>
        <fullName evidence="5">GntR family transcriptional regulator</fullName>
    </submittedName>
</protein>
<dbReference type="RefSeq" id="WP_133764983.1">
    <property type="nucleotide sequence ID" value="NZ_BAAARP010000001.1"/>
</dbReference>